<reference evidence="1" key="1">
    <citation type="journal article" date="2021" name="Proc. Natl. Acad. Sci. U.S.A.">
        <title>A Catalog of Tens of Thousands of Viruses from Human Metagenomes Reveals Hidden Associations with Chronic Diseases.</title>
        <authorList>
            <person name="Tisza M.J."/>
            <person name="Buck C.B."/>
        </authorList>
    </citation>
    <scope>NUCLEOTIDE SEQUENCE</scope>
    <source>
        <strain evidence="1">CtqEG8</strain>
    </source>
</reference>
<organism evidence="1">
    <name type="scientific">virus sp. ctqEG8</name>
    <dbReference type="NCBI Taxonomy" id="2827998"/>
    <lineage>
        <taxon>Viruses</taxon>
    </lineage>
</organism>
<proteinExistence type="predicted"/>
<protein>
    <submittedName>
        <fullName evidence="1">Uncharacterized protein</fullName>
    </submittedName>
</protein>
<sequence>MPSGDELLCEFCRLPPIILKHRFPTAGNTPMP</sequence>
<name>A0A8S5RFX3_9VIRU</name>
<dbReference type="EMBL" id="BK059100">
    <property type="protein sequence ID" value="DAE29884.1"/>
    <property type="molecule type" value="Genomic_DNA"/>
</dbReference>
<accession>A0A8S5RFX3</accession>
<evidence type="ECO:0000313" key="1">
    <source>
        <dbReference type="EMBL" id="DAE29884.1"/>
    </source>
</evidence>